<name>A0A9W5U1X3_9BACI</name>
<feature type="domain" description="Carboxyltransferase" evidence="4">
    <location>
        <begin position="3"/>
        <end position="204"/>
    </location>
</feature>
<dbReference type="GO" id="GO:0016787">
    <property type="term" value="F:hydrolase activity"/>
    <property type="evidence" value="ECO:0007669"/>
    <property type="project" value="UniProtKB-KW"/>
</dbReference>
<dbReference type="SUPFAM" id="SSF50891">
    <property type="entry name" value="Cyclophilin-like"/>
    <property type="match status" value="1"/>
</dbReference>
<evidence type="ECO:0000259" key="4">
    <source>
        <dbReference type="SMART" id="SM00796"/>
    </source>
</evidence>
<dbReference type="NCBIfam" id="TIGR00370">
    <property type="entry name" value="5-oxoprolinase subunit PxpB"/>
    <property type="match status" value="1"/>
</dbReference>
<dbReference type="Gene3D" id="2.40.100.10">
    <property type="entry name" value="Cyclophilin-like"/>
    <property type="match status" value="1"/>
</dbReference>
<dbReference type="InterPro" id="IPR029000">
    <property type="entry name" value="Cyclophilin-like_dom_sf"/>
</dbReference>
<reference evidence="5" key="1">
    <citation type="journal article" date="2014" name="Int. J. Syst. Evol. Microbiol.">
        <title>Complete genome sequence of Corynebacterium casei LMG S-19264T (=DSM 44701T), isolated from a smear-ripened cheese.</title>
        <authorList>
            <consortium name="US DOE Joint Genome Institute (JGI-PGF)"/>
            <person name="Walter F."/>
            <person name="Albersmeier A."/>
            <person name="Kalinowski J."/>
            <person name="Ruckert C."/>
        </authorList>
    </citation>
    <scope>NUCLEOTIDE SEQUENCE</scope>
    <source>
        <strain evidence="5">CGMCC 1.15454</strain>
    </source>
</reference>
<evidence type="ECO:0000256" key="1">
    <source>
        <dbReference type="ARBA" id="ARBA00022741"/>
    </source>
</evidence>
<sequence>MDFSIKPVGDHAVKIQFNEAVSPQLNRIIKMFCEDLEYAAIDGIEEWVPAFDSVTIYYEPSRLVYKEICKKLRHVVPDDGEDAIVNPRHVYVPVLYGGEHGPDLKRVAEYNRLTEKEVIVRHQQPDYFIYMLGFLPGFPYLGGMSETIATPRLPEPRKLINAGAVGIAHEQTGIYPVASPGGWNIIGQTPLKLFDPNNDDHAFLFRAGDVVHFYEITEYGFSEIKEQVADGTFNVKLK</sequence>
<reference evidence="5" key="2">
    <citation type="submission" date="2020-09" db="EMBL/GenBank/DDBJ databases">
        <authorList>
            <person name="Sun Q."/>
            <person name="Zhou Y."/>
        </authorList>
    </citation>
    <scope>NUCLEOTIDE SEQUENCE</scope>
    <source>
        <strain evidence="5">CGMCC 1.15454</strain>
    </source>
</reference>
<keyword evidence="2 5" id="KW-0378">Hydrolase</keyword>
<dbReference type="SUPFAM" id="SSF160467">
    <property type="entry name" value="PH0987 N-terminal domain-like"/>
    <property type="match status" value="1"/>
</dbReference>
<evidence type="ECO:0000313" key="5">
    <source>
        <dbReference type="EMBL" id="GGB60130.1"/>
    </source>
</evidence>
<accession>A0A9W5U1X3</accession>
<dbReference type="GO" id="GO:0005524">
    <property type="term" value="F:ATP binding"/>
    <property type="evidence" value="ECO:0007669"/>
    <property type="project" value="UniProtKB-KW"/>
</dbReference>
<dbReference type="AlphaFoldDB" id="A0A9W5U1X3"/>
<dbReference type="InterPro" id="IPR010016">
    <property type="entry name" value="PxpB"/>
</dbReference>
<evidence type="ECO:0000313" key="6">
    <source>
        <dbReference type="Proteomes" id="UP000621492"/>
    </source>
</evidence>
<dbReference type="Gene3D" id="3.30.1360.40">
    <property type="match status" value="1"/>
</dbReference>
<proteinExistence type="predicted"/>
<evidence type="ECO:0000256" key="3">
    <source>
        <dbReference type="ARBA" id="ARBA00022840"/>
    </source>
</evidence>
<dbReference type="PANTHER" id="PTHR34698:SF2">
    <property type="entry name" value="5-OXOPROLINASE SUBUNIT B"/>
    <property type="match status" value="1"/>
</dbReference>
<gene>
    <name evidence="5" type="ORF">GCM10011409_41920</name>
</gene>
<dbReference type="SMART" id="SM00796">
    <property type="entry name" value="AHS1"/>
    <property type="match status" value="1"/>
</dbReference>
<dbReference type="Proteomes" id="UP000621492">
    <property type="component" value="Unassembled WGS sequence"/>
</dbReference>
<dbReference type="PANTHER" id="PTHR34698">
    <property type="entry name" value="5-OXOPROLINASE SUBUNIT B"/>
    <property type="match status" value="1"/>
</dbReference>
<keyword evidence="6" id="KW-1185">Reference proteome</keyword>
<comment type="caution">
    <text evidence="5">The sequence shown here is derived from an EMBL/GenBank/DDBJ whole genome shotgun (WGS) entry which is preliminary data.</text>
</comment>
<protein>
    <submittedName>
        <fullName evidence="5">Allophanate hydrolase</fullName>
    </submittedName>
</protein>
<keyword evidence="3" id="KW-0067">ATP-binding</keyword>
<dbReference type="Pfam" id="PF02682">
    <property type="entry name" value="CT_C_D"/>
    <property type="match status" value="1"/>
</dbReference>
<organism evidence="5 6">
    <name type="scientific">Lentibacillus populi</name>
    <dbReference type="NCBI Taxonomy" id="1827502"/>
    <lineage>
        <taxon>Bacteria</taxon>
        <taxon>Bacillati</taxon>
        <taxon>Bacillota</taxon>
        <taxon>Bacilli</taxon>
        <taxon>Bacillales</taxon>
        <taxon>Bacillaceae</taxon>
        <taxon>Lentibacillus</taxon>
    </lineage>
</organism>
<dbReference type="EMBL" id="BMJD01000058">
    <property type="protein sequence ID" value="GGB60130.1"/>
    <property type="molecule type" value="Genomic_DNA"/>
</dbReference>
<evidence type="ECO:0000256" key="2">
    <source>
        <dbReference type="ARBA" id="ARBA00022801"/>
    </source>
</evidence>
<dbReference type="RefSeq" id="WP_088052917.1">
    <property type="nucleotide sequence ID" value="NZ_BMJD01000058.1"/>
</dbReference>
<keyword evidence="1" id="KW-0547">Nucleotide-binding</keyword>
<dbReference type="InterPro" id="IPR003833">
    <property type="entry name" value="CT_C_D"/>
</dbReference>